<evidence type="ECO:0000313" key="3">
    <source>
        <dbReference type="EMBL" id="MDX8415081.1"/>
    </source>
</evidence>
<sequence>MKKKNAFTLVELLIVISIIAVMAGLLMPAIAGARNKAKRSTSKTFMVQLAGAIDQFKTEYGFYPEFLVEKERVNLADGNNAENLIKSLTGRNIDGSNLSDADRKKFNRRMRSFFTFDSTVLQKKDNSWKIVDPFGNPNIYICVDKTGAGQIRKGYPLVSDGISAEEFKEIVPDVASGVRKSVIIFTLKKDETKAGADYEADDVFSW</sequence>
<dbReference type="PRINTS" id="PR00813">
    <property type="entry name" value="BCTERIALGSPG"/>
</dbReference>
<dbReference type="EMBL" id="JALBUT010000002">
    <property type="protein sequence ID" value="MDX8415081.1"/>
    <property type="molecule type" value="Genomic_DNA"/>
</dbReference>
<dbReference type="Proteomes" id="UP001275932">
    <property type="component" value="Unassembled WGS sequence"/>
</dbReference>
<dbReference type="PANTHER" id="PTHR30093">
    <property type="entry name" value="GENERAL SECRETION PATHWAY PROTEIN G"/>
    <property type="match status" value="1"/>
</dbReference>
<dbReference type="InterPro" id="IPR000983">
    <property type="entry name" value="Bac_GSPG_pilin"/>
</dbReference>
<keyword evidence="1" id="KW-0488">Methylation</keyword>
<evidence type="ECO:0000256" key="1">
    <source>
        <dbReference type="ARBA" id="ARBA00022481"/>
    </source>
</evidence>
<dbReference type="Pfam" id="PF07963">
    <property type="entry name" value="N_methyl"/>
    <property type="match status" value="1"/>
</dbReference>
<dbReference type="SUPFAM" id="SSF54523">
    <property type="entry name" value="Pili subunits"/>
    <property type="match status" value="1"/>
</dbReference>
<dbReference type="Gene3D" id="3.30.700.10">
    <property type="entry name" value="Glycoprotein, Type 4 Pilin"/>
    <property type="match status" value="1"/>
</dbReference>
<gene>
    <name evidence="3" type="ORF">MOX91_02655</name>
</gene>
<dbReference type="InterPro" id="IPR045584">
    <property type="entry name" value="Pilin-like"/>
</dbReference>
<dbReference type="InterPro" id="IPR012902">
    <property type="entry name" value="N_methyl_site"/>
</dbReference>
<comment type="caution">
    <text evidence="3">The sequence shown here is derived from an EMBL/GenBank/DDBJ whole genome shotgun (WGS) entry which is preliminary data.</text>
</comment>
<name>A0ABU4WEU3_9BACT</name>
<proteinExistence type="predicted"/>
<reference evidence="3 4" key="1">
    <citation type="submission" date="2022-03" db="EMBL/GenBank/DDBJ databases">
        <title>Novel taxa within the pig intestine.</title>
        <authorList>
            <person name="Wylensek D."/>
            <person name="Bishof K."/>
            <person name="Afrizal A."/>
            <person name="Clavel T."/>
        </authorList>
    </citation>
    <scope>NUCLEOTIDE SEQUENCE [LARGE SCALE GENOMIC DNA]</scope>
    <source>
        <strain evidence="3 4">CLA-KB-P66</strain>
    </source>
</reference>
<keyword evidence="2" id="KW-1133">Transmembrane helix</keyword>
<dbReference type="RefSeq" id="WP_370396526.1">
    <property type="nucleotide sequence ID" value="NZ_JALBUT010000002.1"/>
</dbReference>
<keyword evidence="2" id="KW-0812">Transmembrane</keyword>
<protein>
    <submittedName>
        <fullName evidence="3">Type II secretion system GspH family protein</fullName>
    </submittedName>
</protein>
<organism evidence="3 4">
    <name type="scientific">Intestinicryptomonas porci</name>
    <dbReference type="NCBI Taxonomy" id="2926320"/>
    <lineage>
        <taxon>Bacteria</taxon>
        <taxon>Pseudomonadati</taxon>
        <taxon>Verrucomicrobiota</taxon>
        <taxon>Opitutia</taxon>
        <taxon>Opitutales</taxon>
        <taxon>Intestinicryptomonaceae</taxon>
        <taxon>Intestinicryptomonas</taxon>
    </lineage>
</organism>
<keyword evidence="2" id="KW-0472">Membrane</keyword>
<feature type="transmembrane region" description="Helical" evidence="2">
    <location>
        <begin position="12"/>
        <end position="33"/>
    </location>
</feature>
<evidence type="ECO:0000256" key="2">
    <source>
        <dbReference type="SAM" id="Phobius"/>
    </source>
</evidence>
<dbReference type="NCBIfam" id="TIGR02532">
    <property type="entry name" value="IV_pilin_GFxxxE"/>
    <property type="match status" value="1"/>
</dbReference>
<accession>A0ABU4WEU3</accession>
<keyword evidence="4" id="KW-1185">Reference proteome</keyword>
<evidence type="ECO:0000313" key="4">
    <source>
        <dbReference type="Proteomes" id="UP001275932"/>
    </source>
</evidence>